<reference evidence="6" key="1">
    <citation type="journal article" date="2014" name="Int. J. Syst. Evol. Microbiol.">
        <title>Complete genome sequence of Corynebacterium casei LMG S-19264T (=DSM 44701T), isolated from a smear-ripened cheese.</title>
        <authorList>
            <consortium name="US DOE Joint Genome Institute (JGI-PGF)"/>
            <person name="Walter F."/>
            <person name="Albersmeier A."/>
            <person name="Kalinowski J."/>
            <person name="Ruckert C."/>
        </authorList>
    </citation>
    <scope>NUCLEOTIDE SEQUENCE</scope>
    <source>
        <strain evidence="6">JCM 5069</strain>
    </source>
</reference>
<evidence type="ECO:0000256" key="4">
    <source>
        <dbReference type="PROSITE-ProRule" id="PRU00335"/>
    </source>
</evidence>
<evidence type="ECO:0000256" key="1">
    <source>
        <dbReference type="ARBA" id="ARBA00023015"/>
    </source>
</evidence>
<keyword evidence="2 4" id="KW-0238">DNA-binding</keyword>
<protein>
    <submittedName>
        <fullName evidence="6">TetR family transcriptional regulator</fullName>
    </submittedName>
</protein>
<evidence type="ECO:0000259" key="5">
    <source>
        <dbReference type="PROSITE" id="PS50977"/>
    </source>
</evidence>
<dbReference type="EMBL" id="BNCD01000031">
    <property type="protein sequence ID" value="GHH87888.1"/>
    <property type="molecule type" value="Genomic_DNA"/>
</dbReference>
<dbReference type="InterPro" id="IPR009057">
    <property type="entry name" value="Homeodomain-like_sf"/>
</dbReference>
<evidence type="ECO:0000313" key="7">
    <source>
        <dbReference type="Proteomes" id="UP000603708"/>
    </source>
</evidence>
<feature type="domain" description="HTH tetR-type" evidence="5">
    <location>
        <begin position="6"/>
        <end position="66"/>
    </location>
</feature>
<keyword evidence="7" id="KW-1185">Reference proteome</keyword>
<dbReference type="PRINTS" id="PR00455">
    <property type="entry name" value="HTHTETR"/>
</dbReference>
<dbReference type="PANTHER" id="PTHR30055:SF238">
    <property type="entry name" value="MYCOFACTOCIN BIOSYNTHESIS TRANSCRIPTIONAL REGULATOR MFTR-RELATED"/>
    <property type="match status" value="1"/>
</dbReference>
<proteinExistence type="predicted"/>
<dbReference type="GO" id="GO:0000976">
    <property type="term" value="F:transcription cis-regulatory region binding"/>
    <property type="evidence" value="ECO:0007669"/>
    <property type="project" value="TreeGrafter"/>
</dbReference>
<keyword evidence="3" id="KW-0804">Transcription</keyword>
<evidence type="ECO:0000313" key="6">
    <source>
        <dbReference type="EMBL" id="GHH87888.1"/>
    </source>
</evidence>
<dbReference type="GO" id="GO:0003700">
    <property type="term" value="F:DNA-binding transcription factor activity"/>
    <property type="evidence" value="ECO:0007669"/>
    <property type="project" value="TreeGrafter"/>
</dbReference>
<evidence type="ECO:0000256" key="2">
    <source>
        <dbReference type="ARBA" id="ARBA00023125"/>
    </source>
</evidence>
<evidence type="ECO:0000256" key="3">
    <source>
        <dbReference type="ARBA" id="ARBA00023163"/>
    </source>
</evidence>
<organism evidence="6 7">
    <name type="scientific">Streptomyces sulfonofaciens</name>
    <dbReference type="NCBI Taxonomy" id="68272"/>
    <lineage>
        <taxon>Bacteria</taxon>
        <taxon>Bacillati</taxon>
        <taxon>Actinomycetota</taxon>
        <taxon>Actinomycetes</taxon>
        <taxon>Kitasatosporales</taxon>
        <taxon>Streptomycetaceae</taxon>
        <taxon>Streptomyces</taxon>
    </lineage>
</organism>
<dbReference type="PANTHER" id="PTHR30055">
    <property type="entry name" value="HTH-TYPE TRANSCRIPTIONAL REGULATOR RUTR"/>
    <property type="match status" value="1"/>
</dbReference>
<dbReference type="PROSITE" id="PS50977">
    <property type="entry name" value="HTH_TETR_2"/>
    <property type="match status" value="1"/>
</dbReference>
<keyword evidence="1" id="KW-0805">Transcription regulation</keyword>
<accession>A0A919GPK1</accession>
<dbReference type="Pfam" id="PF00440">
    <property type="entry name" value="TetR_N"/>
    <property type="match status" value="1"/>
</dbReference>
<dbReference type="RefSeq" id="WP_189938384.1">
    <property type="nucleotide sequence ID" value="NZ_BNCD01000031.1"/>
</dbReference>
<dbReference type="SUPFAM" id="SSF46689">
    <property type="entry name" value="Homeodomain-like"/>
    <property type="match status" value="1"/>
</dbReference>
<dbReference type="Proteomes" id="UP000603708">
    <property type="component" value="Unassembled WGS sequence"/>
</dbReference>
<gene>
    <name evidence="6" type="ORF">GCM10018793_65430</name>
</gene>
<reference evidence="6" key="2">
    <citation type="submission" date="2020-09" db="EMBL/GenBank/DDBJ databases">
        <authorList>
            <person name="Sun Q."/>
            <person name="Ohkuma M."/>
        </authorList>
    </citation>
    <scope>NUCLEOTIDE SEQUENCE</scope>
    <source>
        <strain evidence="6">JCM 5069</strain>
    </source>
</reference>
<dbReference type="AlphaFoldDB" id="A0A919GPK1"/>
<comment type="caution">
    <text evidence="6">The sequence shown here is derived from an EMBL/GenBank/DDBJ whole genome shotgun (WGS) entry which is preliminary data.</text>
</comment>
<dbReference type="Gene3D" id="1.10.357.10">
    <property type="entry name" value="Tetracycline Repressor, domain 2"/>
    <property type="match status" value="1"/>
</dbReference>
<dbReference type="InterPro" id="IPR001647">
    <property type="entry name" value="HTH_TetR"/>
</dbReference>
<feature type="DNA-binding region" description="H-T-H motif" evidence="4">
    <location>
        <begin position="29"/>
        <end position="48"/>
    </location>
</feature>
<dbReference type="InterPro" id="IPR050109">
    <property type="entry name" value="HTH-type_TetR-like_transc_reg"/>
</dbReference>
<sequence>MARWEPNAPQRLADAALELFAERGYENTTVLDIAQRAGLAKSTFFRHFQDKREVLFGENALAGPLVAAIAAAPAEAAPLDAVACGFDALARDVFTPARRAFTVRRRAVIDAHPDLQEREALKGVSLTASMTRAMADRGLPDLVARVTAELGALALRIAYRRWSDSGNTDEFGALARRALGEVQAAALTVEGGPGRFPRP</sequence>
<name>A0A919GPK1_9ACTN</name>